<comment type="caution">
    <text evidence="2">The sequence shown here is derived from an EMBL/GenBank/DDBJ whole genome shotgun (WGS) entry which is preliminary data.</text>
</comment>
<dbReference type="OrthoDB" id="7012887at2"/>
<dbReference type="Pfam" id="PF04865">
    <property type="entry name" value="Baseplate_J"/>
    <property type="match status" value="1"/>
</dbReference>
<dbReference type="Proteomes" id="UP000092668">
    <property type="component" value="Unassembled WGS sequence"/>
</dbReference>
<evidence type="ECO:0000313" key="3">
    <source>
        <dbReference type="Proteomes" id="UP000092668"/>
    </source>
</evidence>
<dbReference type="InterPro" id="IPR006949">
    <property type="entry name" value="Barrel_Baseplate_J-like"/>
</dbReference>
<dbReference type="RefSeq" id="WP_065286788.1">
    <property type="nucleotide sequence ID" value="NZ_LFOE01000001.1"/>
</dbReference>
<name>A0A1B8SLD9_9MYCO</name>
<protein>
    <recommendedName>
        <fullName evidence="1">Baseplate protein J-like barrel domain-containing protein</fullName>
    </recommendedName>
</protein>
<accession>A0A1B8SLD9</accession>
<dbReference type="EMBL" id="LFOE01000001">
    <property type="protein sequence ID" value="OBY33514.1"/>
    <property type="molecule type" value="Genomic_DNA"/>
</dbReference>
<evidence type="ECO:0000313" key="2">
    <source>
        <dbReference type="EMBL" id="OBY33514.1"/>
    </source>
</evidence>
<evidence type="ECO:0000259" key="1">
    <source>
        <dbReference type="Pfam" id="PF04865"/>
    </source>
</evidence>
<gene>
    <name evidence="2" type="ORF">ACT18_00820</name>
</gene>
<keyword evidence="3" id="KW-1185">Reference proteome</keyword>
<proteinExistence type="predicted"/>
<reference evidence="2 3" key="1">
    <citation type="submission" date="2015-06" db="EMBL/GenBank/DDBJ databases">
        <title>Genome sequence of Mycobacterium kumamotonense strain Roo.</title>
        <authorList>
            <person name="Greninger A.L."/>
            <person name="Cunningham G."/>
            <person name="Miller S."/>
        </authorList>
    </citation>
    <scope>NUCLEOTIDE SEQUENCE [LARGE SCALE GENOMIC DNA]</scope>
    <source>
        <strain evidence="2 3">Roo</strain>
    </source>
</reference>
<sequence>MPSSPPQISAKILAKLAVVAPGLSCEPGTPERGIIDAVAETISEASVNQYLCGAMFDIDSMTGLQLEEFVGIYGFGRLQGKAATGVVRVTLSNVAPQDYQIPLGSQFFTRSGVNTNSNTGMTQLYFSSTQAEVLPAGSLTIDVPVKCSVVGTVGNVPPDTITYLGSVIGSGSATNLTALTGGVDVETDAELRQRFRDTLLRNIAGTADWYKSLCLQNNSVSRVAVYGITSLYRTQIQAPTTTLALNLSQDVKYVFPKMTSCYSNIGQEDEVFYSDTYDYNLSSGASPVFTRIDSGQIADGDIVGLEFQYTTKCSRNDPTQNPPITNKVDVFVDGIDPVSVTEQTVIQAVQLSSSSTSPYYTGNFERIGSDGTPSANNRFMRLGSVPIVSFPSTIAVGETIYTRGQHYHLLKDITTNGGSSLEVSGIEWTDDGPSTGQALTLTYIYNQTPELLAHIMSSSKQVATDVMVHQANFQYVTPCLNVEYETSYSIATVNTAIDSALKVYFSSLGYGAQFKVSSLTGAVQQVLGVASVELTTSSDNATDYGVQLRNSSSDPTPHDSKTDDFKFLDNTLPVFVKTVIIRKAAP</sequence>
<dbReference type="AlphaFoldDB" id="A0A1B8SLD9"/>
<organism evidence="2 3">
    <name type="scientific">Mycolicibacter kumamotonensis</name>
    <dbReference type="NCBI Taxonomy" id="354243"/>
    <lineage>
        <taxon>Bacteria</taxon>
        <taxon>Bacillati</taxon>
        <taxon>Actinomycetota</taxon>
        <taxon>Actinomycetes</taxon>
        <taxon>Mycobacteriales</taxon>
        <taxon>Mycobacteriaceae</taxon>
        <taxon>Mycolicibacter</taxon>
    </lineage>
</organism>
<feature type="domain" description="Baseplate protein J-like barrel" evidence="1">
    <location>
        <begin position="89"/>
        <end position="182"/>
    </location>
</feature>